<dbReference type="InterPro" id="IPR004860">
    <property type="entry name" value="LAGLIDADG_dom"/>
</dbReference>
<sequence>MRTFYKKYTKGGESNFFIALSNPKGSGTSTRLRFSIGQDSRDIALLESVVKFFGCGKVYRIKNREVCEFVVTKVPPRPLDAYNKINKKKYIFFFFFFFFL</sequence>
<dbReference type="SUPFAM" id="SSF55608">
    <property type="entry name" value="Homing endonucleases"/>
    <property type="match status" value="1"/>
</dbReference>
<keyword evidence="2" id="KW-0378">Hydrolase</keyword>
<dbReference type="Gene3D" id="3.10.28.10">
    <property type="entry name" value="Homing endonucleases"/>
    <property type="match status" value="1"/>
</dbReference>
<dbReference type="AlphaFoldDB" id="A0A2C9DSD9"/>
<evidence type="ECO:0000313" key="2">
    <source>
        <dbReference type="EMBL" id="ATI20582.1"/>
    </source>
</evidence>
<accession>A0A2C9DSD9</accession>
<dbReference type="GO" id="GO:0004519">
    <property type="term" value="F:endonuclease activity"/>
    <property type="evidence" value="ECO:0007669"/>
    <property type="project" value="UniProtKB-KW"/>
</dbReference>
<keyword evidence="2" id="KW-0496">Mitochondrion</keyword>
<gene>
    <name evidence="2" type="primary">orf100</name>
</gene>
<keyword evidence="2" id="KW-0255">Endonuclease</keyword>
<name>A0A2C9DSD9_9PEZI</name>
<keyword evidence="2" id="KW-0540">Nuclease</keyword>
<organism evidence="2">
    <name type="scientific">Ophiognomonia clavigignenti-juglandacearum</name>
    <dbReference type="NCBI Taxonomy" id="218668"/>
    <lineage>
        <taxon>Eukaryota</taxon>
        <taxon>Fungi</taxon>
        <taxon>Dikarya</taxon>
        <taxon>Ascomycota</taxon>
        <taxon>Pezizomycotina</taxon>
        <taxon>Sordariomycetes</taxon>
        <taxon>Sordariomycetidae</taxon>
        <taxon>Diaporthales</taxon>
        <taxon>Gnomoniaceae</taxon>
        <taxon>Ophiognomonia</taxon>
    </lineage>
</organism>
<protein>
    <submittedName>
        <fullName evidence="2">LAGLIDADG endonuclease</fullName>
    </submittedName>
</protein>
<geneLocation type="mitochondrion" evidence="2"/>
<dbReference type="EMBL" id="KY575058">
    <property type="protein sequence ID" value="ATI20582.1"/>
    <property type="molecule type" value="Genomic_DNA"/>
</dbReference>
<feature type="domain" description="Homing endonuclease LAGLIDADG" evidence="1">
    <location>
        <begin position="12"/>
        <end position="73"/>
    </location>
</feature>
<reference evidence="2" key="1">
    <citation type="submission" date="2017-02" db="EMBL/GenBank/DDBJ databases">
        <title>Fungal Comparative Genomics of Melanconis species and Ophiognomonia clavigignenti-juglandacearum at Different Phylogenetic Distances.</title>
        <authorList>
            <person name="Demers J.E."/>
            <person name="Castlebury L.A."/>
        </authorList>
    </citation>
    <scope>NUCLEOTIDE SEQUENCE</scope>
    <source>
        <strain evidence="2">ATCC36624</strain>
    </source>
</reference>
<dbReference type="Pfam" id="PF00961">
    <property type="entry name" value="LAGLIDADG_1"/>
    <property type="match status" value="1"/>
</dbReference>
<evidence type="ECO:0000259" key="1">
    <source>
        <dbReference type="Pfam" id="PF00961"/>
    </source>
</evidence>
<dbReference type="InterPro" id="IPR027434">
    <property type="entry name" value="Homing_endonucl"/>
</dbReference>
<proteinExistence type="predicted"/>